<keyword evidence="3" id="KW-1185">Reference proteome</keyword>
<evidence type="ECO:0000313" key="3">
    <source>
        <dbReference type="Proteomes" id="UP000237911"/>
    </source>
</evidence>
<sequence length="503" mass="55254">MTEVGIAILDSIYQKMMIDEQWSIRRPDGFTWWGYRLAQHVEIDTPDWDDSGDICAVRIWTDVAKDVAATSDPARIIGAFNMHQTLSAYVWDQWEGTITERCTAFVHKDNFDQVANLLATAAVLQNSSAHTRAHTIAEMCGGAPDSTDHPSSGRRPEMDDLLNVPERLVVPEGRKPSRFAGPPIKMLLDFLTYQGIPGRTSETELNCTVPFADPQTAMAMMAAVMDSSGEGPPMSHVQILTDVAHPGVGNGALVLMSIPVSEAPEKVNEIANNLNTLESEWDSRVPLLGAWCPDPTSTDQTRLAFCSFIPNLIARDGVLEDQVLYQRNRSAYVSHRLSGETGPMASDSTEHHASLAPGSTVSRQAANAETGSFTFVYRTGDGRVLTFDEAFDELTPELAEGLKGLPPQERVIDGGDVEEYIRESGIYESIEVEVRIVPRYTDGPTRWSANQLREHVFPATGHDGLGFEDWLATQVDHGRLTAIDVLQYVGDDGAVIAERLIVD</sequence>
<dbReference type="Proteomes" id="UP000237911">
    <property type="component" value="Unassembled WGS sequence"/>
</dbReference>
<comment type="caution">
    <text evidence="2">The sequence shown here is derived from an EMBL/GenBank/DDBJ whole genome shotgun (WGS) entry which is preliminary data.</text>
</comment>
<protein>
    <submittedName>
        <fullName evidence="2">Uncharacterized protein</fullName>
    </submittedName>
</protein>
<name>A0A9X7IQ28_9MYCO</name>
<evidence type="ECO:0000313" key="2">
    <source>
        <dbReference type="EMBL" id="PQM53313.1"/>
    </source>
</evidence>
<dbReference type="AlphaFoldDB" id="A0A9X7IQ28"/>
<dbReference type="RefSeq" id="WP_105294721.1">
    <property type="nucleotide sequence ID" value="NZ_PUEV01000016.1"/>
</dbReference>
<gene>
    <name evidence="2" type="ORF">C5U48_05420</name>
</gene>
<reference evidence="2 3" key="1">
    <citation type="submission" date="2018-02" db="EMBL/GenBank/DDBJ databases">
        <title>Draft genome sequence of Mycobacterium virginiense isolated from mud of a swine farm in Japan.</title>
        <authorList>
            <person name="Ohya K."/>
        </authorList>
    </citation>
    <scope>NUCLEOTIDE SEQUENCE [LARGE SCALE GENOMIC DNA]</scope>
    <source>
        <strain evidence="2 3">GF75</strain>
    </source>
</reference>
<accession>A0A9X7IQ28</accession>
<evidence type="ECO:0000256" key="1">
    <source>
        <dbReference type="SAM" id="MobiDB-lite"/>
    </source>
</evidence>
<feature type="region of interest" description="Disordered" evidence="1">
    <location>
        <begin position="338"/>
        <end position="363"/>
    </location>
</feature>
<proteinExistence type="predicted"/>
<dbReference type="EMBL" id="PUEV01000016">
    <property type="protein sequence ID" value="PQM53313.1"/>
    <property type="molecule type" value="Genomic_DNA"/>
</dbReference>
<organism evidence="2 3">
    <name type="scientific">Mycolicibacter virginiensis</name>
    <dbReference type="NCBI Taxonomy" id="1795032"/>
    <lineage>
        <taxon>Bacteria</taxon>
        <taxon>Bacillati</taxon>
        <taxon>Actinomycetota</taxon>
        <taxon>Actinomycetes</taxon>
        <taxon>Mycobacteriales</taxon>
        <taxon>Mycobacteriaceae</taxon>
        <taxon>Mycolicibacter</taxon>
    </lineage>
</organism>